<gene>
    <name evidence="5" type="ORF">DesfrDRAFT_3424</name>
</gene>
<name>E1K0M4_SOLFR</name>
<dbReference type="PANTHER" id="PTHR43179:SF12">
    <property type="entry name" value="GALACTOFURANOSYLTRANSFERASE GLFT2"/>
    <property type="match status" value="1"/>
</dbReference>
<evidence type="ECO:0000259" key="4">
    <source>
        <dbReference type="Pfam" id="PF00535"/>
    </source>
</evidence>
<dbReference type="InterPro" id="IPR001173">
    <property type="entry name" value="Glyco_trans_2-like"/>
</dbReference>
<evidence type="ECO:0000256" key="2">
    <source>
        <dbReference type="ARBA" id="ARBA00022676"/>
    </source>
</evidence>
<evidence type="ECO:0000256" key="3">
    <source>
        <dbReference type="ARBA" id="ARBA00022679"/>
    </source>
</evidence>
<keyword evidence="3 5" id="KW-0808">Transferase</keyword>
<protein>
    <submittedName>
        <fullName evidence="5">Glycosyl transferase family 2</fullName>
    </submittedName>
</protein>
<dbReference type="RefSeq" id="WP_005995945.1">
    <property type="nucleotide sequence ID" value="NZ_AECZ01000031.1"/>
</dbReference>
<dbReference type="OrthoDB" id="5443808at2"/>
<proteinExistence type="inferred from homology"/>
<dbReference type="InterPro" id="IPR029044">
    <property type="entry name" value="Nucleotide-diphossugar_trans"/>
</dbReference>
<keyword evidence="2" id="KW-0328">Glycosyltransferase</keyword>
<comment type="caution">
    <text evidence="5">The sequence shown here is derived from an EMBL/GenBank/DDBJ whole genome shotgun (WGS) entry which is preliminary data.</text>
</comment>
<comment type="similarity">
    <text evidence="1">Belongs to the glycosyltransferase 2 family.</text>
</comment>
<evidence type="ECO:0000313" key="5">
    <source>
        <dbReference type="EMBL" id="EFL49876.1"/>
    </source>
</evidence>
<sequence length="558" mass="58354">MRTGQEPFARLPETVRRLLLVGGRGPGLAAARDAAMAAGDGCALLADALALAVWRDAPLWPEAAAVLAARDAARAFLPPETAVLAAHVAAYAGKSVPEPYFERLAARRETAKMLAYLLTRQGKAPEDPGLAHRIACLAPMVGDFDGAIARMAALPEPLAPLGRQVAGELALFAGRAGEAAALLRRALPTPAVDKRLAEALFAGGDREGGLAALSRAVSARPFDALGLARLHDLAAGFDWRTDSLPGSVAVLVYSFNNARLLDRTLDALSRTDWTFAAGGARLTVLDNGSGDDTAALLSGWRERMAGRMDVVALPVNIGAPAARNWLAALPGTRSADFAVFFDDDALPPPDWLGRFGAAVAAQPGAGVWGAMIRGIGSPHFVQSADTHLIPTPRLQGEWGRGFDLARPWLATADDGAYGVCRPCASVTGCCHLFRAPVLADLGGFDLRFSPTQYDDLDMDLRQLLAGRPAVCQGHLRVVHAKATGAASGQGGKQYGSGFANQFKLHHKYDDGQFAAAAETAFAALAADCAAKAEILTGMGRIAPETAALWRVAEGGRVG</sequence>
<dbReference type="SUPFAM" id="SSF53448">
    <property type="entry name" value="Nucleotide-diphospho-sugar transferases"/>
    <property type="match status" value="1"/>
</dbReference>
<dbReference type="AlphaFoldDB" id="E1K0M4"/>
<dbReference type="Proteomes" id="UP000006250">
    <property type="component" value="Unassembled WGS sequence"/>
</dbReference>
<reference evidence="5 6" key="1">
    <citation type="submission" date="2010-08" db="EMBL/GenBank/DDBJ databases">
        <title>The draft genome of Desulfovibrio fructosovorans JJ.</title>
        <authorList>
            <consortium name="US DOE Joint Genome Institute (JGI-PGF)"/>
            <person name="Lucas S."/>
            <person name="Copeland A."/>
            <person name="Lapidus A."/>
            <person name="Cheng J.-F."/>
            <person name="Bruce D."/>
            <person name="Goodwin L."/>
            <person name="Pitluck S."/>
            <person name="Land M.L."/>
            <person name="Hauser L."/>
            <person name="Chang Y.-J."/>
            <person name="Jeffries C."/>
            <person name="Wall J.D."/>
            <person name="Stahl D.A."/>
            <person name="Arkin A.P."/>
            <person name="Dehal P."/>
            <person name="Stolyar S.M."/>
            <person name="Hazen T.C."/>
            <person name="Woyke T.J."/>
        </authorList>
    </citation>
    <scope>NUCLEOTIDE SEQUENCE [LARGE SCALE GENOMIC DNA]</scope>
    <source>
        <strain evidence="5 6">JJ</strain>
    </source>
</reference>
<keyword evidence="6" id="KW-1185">Reference proteome</keyword>
<dbReference type="Pfam" id="PF00535">
    <property type="entry name" value="Glycos_transf_2"/>
    <property type="match status" value="1"/>
</dbReference>
<organism evidence="5 6">
    <name type="scientific">Solidesulfovibrio fructosivorans JJ]</name>
    <dbReference type="NCBI Taxonomy" id="596151"/>
    <lineage>
        <taxon>Bacteria</taxon>
        <taxon>Pseudomonadati</taxon>
        <taxon>Thermodesulfobacteriota</taxon>
        <taxon>Desulfovibrionia</taxon>
        <taxon>Desulfovibrionales</taxon>
        <taxon>Desulfovibrionaceae</taxon>
        <taxon>Solidesulfovibrio</taxon>
    </lineage>
</organism>
<evidence type="ECO:0000313" key="6">
    <source>
        <dbReference type="Proteomes" id="UP000006250"/>
    </source>
</evidence>
<evidence type="ECO:0000256" key="1">
    <source>
        <dbReference type="ARBA" id="ARBA00006739"/>
    </source>
</evidence>
<dbReference type="PANTHER" id="PTHR43179">
    <property type="entry name" value="RHAMNOSYLTRANSFERASE WBBL"/>
    <property type="match status" value="1"/>
</dbReference>
<accession>E1K0M4</accession>
<dbReference type="EMBL" id="AECZ01000031">
    <property type="protein sequence ID" value="EFL49876.1"/>
    <property type="molecule type" value="Genomic_DNA"/>
</dbReference>
<dbReference type="Gene3D" id="3.90.550.10">
    <property type="entry name" value="Spore Coat Polysaccharide Biosynthesis Protein SpsA, Chain A"/>
    <property type="match status" value="1"/>
</dbReference>
<dbReference type="eggNOG" id="COG1216">
    <property type="taxonomic scope" value="Bacteria"/>
</dbReference>
<dbReference type="STRING" id="596151.DesfrDRAFT_3424"/>
<feature type="domain" description="Glycosyltransferase 2-like" evidence="4">
    <location>
        <begin position="250"/>
        <end position="387"/>
    </location>
</feature>
<dbReference type="GO" id="GO:0016757">
    <property type="term" value="F:glycosyltransferase activity"/>
    <property type="evidence" value="ECO:0007669"/>
    <property type="project" value="UniProtKB-KW"/>
</dbReference>